<reference evidence="1" key="1">
    <citation type="journal article" date="2015" name="Genome Biol. Evol.">
        <title>Organellar Genomes of White Spruce (Picea glauca): Assembly and Annotation.</title>
        <authorList>
            <person name="Jackman S.D."/>
            <person name="Warren R.L."/>
            <person name="Gibb E.A."/>
            <person name="Vandervalk B.P."/>
            <person name="Mohamadi H."/>
            <person name="Chu J."/>
            <person name="Raymond A."/>
            <person name="Pleasance S."/>
            <person name="Coope R."/>
            <person name="Wildung M.R."/>
            <person name="Ritland C.E."/>
            <person name="Bousquet J."/>
            <person name="Jones S.J."/>
            <person name="Bohlmann J."/>
            <person name="Birol I."/>
        </authorList>
    </citation>
    <scope>NUCLEOTIDE SEQUENCE [LARGE SCALE GENOMIC DNA]</scope>
    <source>
        <tissue evidence="1">Flushing bud</tissue>
    </source>
</reference>
<protein>
    <submittedName>
        <fullName evidence="1">Uncharacterized protein</fullName>
    </submittedName>
</protein>
<name>A0A124GN00_PICGL</name>
<geneLocation type="mitochondrion" evidence="1"/>
<comment type="caution">
    <text evidence="1">The sequence shown here is derived from an EMBL/GenBank/DDBJ whole genome shotgun (WGS) entry which is preliminary data.</text>
</comment>
<evidence type="ECO:0000313" key="1">
    <source>
        <dbReference type="EMBL" id="KUM47257.1"/>
    </source>
</evidence>
<proteinExistence type="predicted"/>
<gene>
    <name evidence="1" type="ORF">ABT39_MTgene5442</name>
</gene>
<dbReference type="AlphaFoldDB" id="A0A124GN00"/>
<organism evidence="1">
    <name type="scientific">Picea glauca</name>
    <name type="common">White spruce</name>
    <name type="synonym">Pinus glauca</name>
    <dbReference type="NCBI Taxonomy" id="3330"/>
    <lineage>
        <taxon>Eukaryota</taxon>
        <taxon>Viridiplantae</taxon>
        <taxon>Streptophyta</taxon>
        <taxon>Embryophyta</taxon>
        <taxon>Tracheophyta</taxon>
        <taxon>Spermatophyta</taxon>
        <taxon>Pinopsida</taxon>
        <taxon>Pinidae</taxon>
        <taxon>Conifers I</taxon>
        <taxon>Pinales</taxon>
        <taxon>Pinaceae</taxon>
        <taxon>Picea</taxon>
    </lineage>
</organism>
<keyword evidence="1" id="KW-0496">Mitochondrion</keyword>
<dbReference type="EMBL" id="LKAM01000007">
    <property type="protein sequence ID" value="KUM47257.1"/>
    <property type="molecule type" value="Genomic_DNA"/>
</dbReference>
<sequence length="98" mass="11445">MECCPTALPLCQESDLEGTTLHSLPLPFLPTHPPEELDLVLYTCLHESFVARRRQDILDYLLYEAYLAFIYSTIPPRCMYNMVLYMLIYNLRSIVNVE</sequence>
<accession>A0A124GN00</accession>